<comment type="similarity">
    <text evidence="3">Belongs to the peptidase S9C family.</text>
</comment>
<evidence type="ECO:0000256" key="4">
    <source>
        <dbReference type="ARBA" id="ARBA00011881"/>
    </source>
</evidence>
<dbReference type="GO" id="GO:0008242">
    <property type="term" value="F:omega peptidase activity"/>
    <property type="evidence" value="ECO:0007669"/>
    <property type="project" value="UniProtKB-EC"/>
</dbReference>
<dbReference type="GO" id="GO:0004252">
    <property type="term" value="F:serine-type endopeptidase activity"/>
    <property type="evidence" value="ECO:0007669"/>
    <property type="project" value="TreeGrafter"/>
</dbReference>
<evidence type="ECO:0000313" key="12">
    <source>
        <dbReference type="Proteomes" id="UP000053477"/>
    </source>
</evidence>
<evidence type="ECO:0000256" key="1">
    <source>
        <dbReference type="ARBA" id="ARBA00000721"/>
    </source>
</evidence>
<dbReference type="Gene3D" id="3.40.50.1820">
    <property type="entry name" value="alpha/beta hydrolase"/>
    <property type="match status" value="1"/>
</dbReference>
<evidence type="ECO:0000259" key="9">
    <source>
        <dbReference type="Pfam" id="PF00326"/>
    </source>
</evidence>
<evidence type="ECO:0000256" key="6">
    <source>
        <dbReference type="ARBA" id="ARBA00022490"/>
    </source>
</evidence>
<dbReference type="AlphaFoldDB" id="A0A0H2R8S0"/>
<name>A0A0H2R8S0_9AGAM</name>
<evidence type="ECO:0000313" key="11">
    <source>
        <dbReference type="EMBL" id="KLO07772.1"/>
    </source>
</evidence>
<dbReference type="GO" id="GO:0005737">
    <property type="term" value="C:cytoplasm"/>
    <property type="evidence" value="ECO:0007669"/>
    <property type="project" value="UniProtKB-SubCell"/>
</dbReference>
<comment type="subcellular location">
    <subcellularLocation>
        <location evidence="2">Cytoplasm</location>
    </subcellularLocation>
</comment>
<comment type="subunit">
    <text evidence="4">Homotetramer.</text>
</comment>
<feature type="domain" description="Peptidase S9 prolyl oligopeptidase catalytic" evidence="9">
    <location>
        <begin position="538"/>
        <end position="756"/>
    </location>
</feature>
<evidence type="ECO:0000259" key="10">
    <source>
        <dbReference type="Pfam" id="PF19283"/>
    </source>
</evidence>
<dbReference type="STRING" id="27342.A0A0H2R8S0"/>
<dbReference type="InterPro" id="IPR029058">
    <property type="entry name" value="AB_hydrolase_fold"/>
</dbReference>
<gene>
    <name evidence="11" type="ORF">SCHPADRAFT_944986</name>
</gene>
<evidence type="ECO:0000256" key="2">
    <source>
        <dbReference type="ARBA" id="ARBA00004496"/>
    </source>
</evidence>
<dbReference type="SUPFAM" id="SSF53474">
    <property type="entry name" value="alpha/beta-Hydrolases"/>
    <property type="match status" value="1"/>
</dbReference>
<evidence type="ECO:0000256" key="7">
    <source>
        <dbReference type="ARBA" id="ARBA00022801"/>
    </source>
</evidence>
<evidence type="ECO:0000256" key="8">
    <source>
        <dbReference type="ARBA" id="ARBA00032829"/>
    </source>
</evidence>
<evidence type="ECO:0000256" key="5">
    <source>
        <dbReference type="ARBA" id="ARBA00012917"/>
    </source>
</evidence>
<dbReference type="Pfam" id="PF00326">
    <property type="entry name" value="Peptidase_S9"/>
    <property type="match status" value="1"/>
</dbReference>
<feature type="domain" description="Acylamino-acid-releasing enzyme N-terminal" evidence="10">
    <location>
        <begin position="6"/>
        <end position="463"/>
    </location>
</feature>
<proteinExistence type="inferred from homology"/>
<keyword evidence="7 11" id="KW-0378">Hydrolase</keyword>
<keyword evidence="12" id="KW-1185">Reference proteome</keyword>
<comment type="catalytic activity">
    <reaction evidence="1">
        <text>Cleavage of an N-acetyl or N-formyl amino acid from the N-terminus of a polypeptide.</text>
        <dbReference type="EC" id="3.4.19.1"/>
    </reaction>
</comment>
<accession>A0A0H2R8S0</accession>
<dbReference type="PANTHER" id="PTHR42776">
    <property type="entry name" value="SERINE PEPTIDASE S9 FAMILY MEMBER"/>
    <property type="match status" value="1"/>
</dbReference>
<dbReference type="GO" id="GO:0006508">
    <property type="term" value="P:proteolysis"/>
    <property type="evidence" value="ECO:0007669"/>
    <property type="project" value="InterPro"/>
</dbReference>
<evidence type="ECO:0000256" key="3">
    <source>
        <dbReference type="ARBA" id="ARBA00010040"/>
    </source>
</evidence>
<dbReference type="Pfam" id="PF19283">
    <property type="entry name" value="APEH_N"/>
    <property type="match status" value="1"/>
</dbReference>
<keyword evidence="6" id="KW-0963">Cytoplasm</keyword>
<dbReference type="PANTHER" id="PTHR42776:SF4">
    <property type="entry name" value="ACYLAMINO-ACID-RELEASING ENZYME"/>
    <property type="match status" value="1"/>
</dbReference>
<dbReference type="InterPro" id="IPR045550">
    <property type="entry name" value="AARE_N"/>
</dbReference>
<reference evidence="11 12" key="1">
    <citation type="submission" date="2015-04" db="EMBL/GenBank/DDBJ databases">
        <title>Complete genome sequence of Schizopora paradoxa KUC8140, a cosmopolitan wood degrader in East Asia.</title>
        <authorList>
            <consortium name="DOE Joint Genome Institute"/>
            <person name="Min B."/>
            <person name="Park H."/>
            <person name="Jang Y."/>
            <person name="Kim J.-J."/>
            <person name="Kim K.H."/>
            <person name="Pangilinan J."/>
            <person name="Lipzen A."/>
            <person name="Riley R."/>
            <person name="Grigoriev I.V."/>
            <person name="Spatafora J.W."/>
            <person name="Choi I.-G."/>
        </authorList>
    </citation>
    <scope>NUCLEOTIDE SEQUENCE [LARGE SCALE GENOMIC DNA]</scope>
    <source>
        <strain evidence="11 12">KUC8140</strain>
    </source>
</reference>
<protein>
    <recommendedName>
        <fullName evidence="5">acylaminoacyl-peptidase</fullName>
        <ecNumber evidence="5">3.4.19.1</ecNumber>
    </recommendedName>
    <alternativeName>
        <fullName evidence="8">Dipeptidyl-peptidase V</fullName>
    </alternativeName>
</protein>
<dbReference type="OrthoDB" id="43744at2759"/>
<dbReference type="InterPro" id="IPR001375">
    <property type="entry name" value="Peptidase_S9_cat"/>
</dbReference>
<dbReference type="EMBL" id="KQ086121">
    <property type="protein sequence ID" value="KLO07772.1"/>
    <property type="molecule type" value="Genomic_DNA"/>
</dbReference>
<dbReference type="EC" id="3.4.19.1" evidence="5"/>
<organism evidence="11 12">
    <name type="scientific">Schizopora paradoxa</name>
    <dbReference type="NCBI Taxonomy" id="27342"/>
    <lineage>
        <taxon>Eukaryota</taxon>
        <taxon>Fungi</taxon>
        <taxon>Dikarya</taxon>
        <taxon>Basidiomycota</taxon>
        <taxon>Agaricomycotina</taxon>
        <taxon>Agaricomycetes</taxon>
        <taxon>Hymenochaetales</taxon>
        <taxon>Schizoporaceae</taxon>
        <taxon>Schizopora</taxon>
    </lineage>
</organism>
<sequence length="759" mass="82977">MTIVDSSELYCELSSIPSFSDARFITSDSATTTGDGDTGASTIRVTSSVVDHLRNTRRSLVKHIITTSSGSFITPAQDASDAVSSFVSSTGSLVAVLRETQGQNGEEKRFVEVWKENSLQAIADVTKIHGSFYTDAAFSSSSFSPSESALCYTAEENSPETEENDKSFDKMRFRPLMGETYKERKRPGIFIMRWGEEIYQAKKSKFSSKDIPSRIILSTLVKKLAHPVLPGAPVFGQAVFKSDTVLYATGYEKTSDDRFLGLYACGNRPSGIWAITLPTDDYEAVDDKGVQTIKVVSMKKISPDDQACRSPRIVKDKMLVWLSMERGGPHLSCSRLDSFDFDTGHARTLVDTVAEPLVLPDSLSPGIGQDLFCGLFVDQLPMQPLLVLDGESYILTHATCTHYNALYLIALSDGTVRRLHLDDGGVEYSWSILCTDSFNRFVCRRSKSNAPGELFLGTLTSLKSSPTLKFLDKPKLSPKLERLLSDVSIDVIYNPDPNLKHVETIVLRSSVHAEGEGPKPCIFMPHGGPHGAYTIDFSSMYISFVLAGYTLALPNYTGSLGYGEKNVKALIGKCGTLDVKDCVDAVDLLVQKGYANRGKGSLFVYGGSHGGFLAGHLIGQHPSIFSAAVMSNPVTAAGDMIATTDIPDWCYAEFGQEYPPPVVKDADGSVQSKLALYATLQEASPIAHVNAVQAPVLLLIGEQDQRVPPSQGKNYYHALRQRKKIADMLYFPGNGHSLEQVESSRLAFEAAVYWFGKFK</sequence>
<dbReference type="InParanoid" id="A0A0H2R8S0"/>
<dbReference type="Proteomes" id="UP000053477">
    <property type="component" value="Unassembled WGS sequence"/>
</dbReference>